<dbReference type="PANTHER" id="PTHR34684:SF1">
    <property type="entry name" value="OS08G0192200 PROTEIN"/>
    <property type="match status" value="1"/>
</dbReference>
<evidence type="ECO:0000256" key="1">
    <source>
        <dbReference type="SAM" id="MobiDB-lite"/>
    </source>
</evidence>
<gene>
    <name evidence="2" type="ORF">COCSUDRAFT_56695</name>
</gene>
<accession>I0YSW2</accession>
<dbReference type="Proteomes" id="UP000007264">
    <property type="component" value="Unassembled WGS sequence"/>
</dbReference>
<feature type="compositionally biased region" description="Basic residues" evidence="1">
    <location>
        <begin position="202"/>
        <end position="227"/>
    </location>
</feature>
<sequence>MASQAFERAMKKLETPSEALLADMIMRDITQLAEDAKDKGVTAYLRKPVHRKKPNERFLQGTLRSVAFGRSIGEGRSDAHSSESDSLESENEEMESEAGPSGAVSDSELADMLSRHCPRGRGAVGSRADEPGPFLPESALADAGPDDMSVRGPIGPERPAWLQRDAGTAATLKGGRSDSIEQEGTGKQVEILHKVKKDPKGKLHKEKKKKKEKRHKEKKRRKKEKVA</sequence>
<feature type="region of interest" description="Disordered" evidence="1">
    <location>
        <begin position="69"/>
        <end position="227"/>
    </location>
</feature>
<proteinExistence type="predicted"/>
<reference evidence="2 3" key="1">
    <citation type="journal article" date="2012" name="Genome Biol.">
        <title>The genome of the polar eukaryotic microalga coccomyxa subellipsoidea reveals traits of cold adaptation.</title>
        <authorList>
            <person name="Blanc G."/>
            <person name="Agarkova I."/>
            <person name="Grimwood J."/>
            <person name="Kuo A."/>
            <person name="Brueggeman A."/>
            <person name="Dunigan D."/>
            <person name="Gurnon J."/>
            <person name="Ladunga I."/>
            <person name="Lindquist E."/>
            <person name="Lucas S."/>
            <person name="Pangilinan J."/>
            <person name="Proschold T."/>
            <person name="Salamov A."/>
            <person name="Schmutz J."/>
            <person name="Weeks D."/>
            <person name="Yamada T."/>
            <person name="Claverie J.M."/>
            <person name="Grigoriev I."/>
            <person name="Van Etten J."/>
            <person name="Lomsadze A."/>
            <person name="Borodovsky M."/>
        </authorList>
    </citation>
    <scope>NUCLEOTIDE SEQUENCE [LARGE SCALE GENOMIC DNA]</scope>
    <source>
        <strain evidence="2 3">C-169</strain>
    </source>
</reference>
<dbReference type="PANTHER" id="PTHR34684">
    <property type="entry name" value="OS08G0192200 PROTEIN"/>
    <property type="match status" value="1"/>
</dbReference>
<dbReference type="OrthoDB" id="552995at2759"/>
<organism evidence="2 3">
    <name type="scientific">Coccomyxa subellipsoidea (strain C-169)</name>
    <name type="common">Green microalga</name>
    <dbReference type="NCBI Taxonomy" id="574566"/>
    <lineage>
        <taxon>Eukaryota</taxon>
        <taxon>Viridiplantae</taxon>
        <taxon>Chlorophyta</taxon>
        <taxon>core chlorophytes</taxon>
        <taxon>Trebouxiophyceae</taxon>
        <taxon>Trebouxiophyceae incertae sedis</taxon>
        <taxon>Coccomyxaceae</taxon>
        <taxon>Coccomyxa</taxon>
        <taxon>Coccomyxa subellipsoidea</taxon>
    </lineage>
</organism>
<feature type="compositionally biased region" description="Acidic residues" evidence="1">
    <location>
        <begin position="85"/>
        <end position="96"/>
    </location>
</feature>
<dbReference type="eggNOG" id="ENOG502S0FK">
    <property type="taxonomic scope" value="Eukaryota"/>
</dbReference>
<dbReference type="GeneID" id="17039465"/>
<dbReference type="EMBL" id="AGSI01000012">
    <property type="protein sequence ID" value="EIE21481.1"/>
    <property type="molecule type" value="Genomic_DNA"/>
</dbReference>
<name>I0YSW2_COCSC</name>
<comment type="caution">
    <text evidence="2">The sequence shown here is derived from an EMBL/GenBank/DDBJ whole genome shotgun (WGS) entry which is preliminary data.</text>
</comment>
<feature type="compositionally biased region" description="Basic and acidic residues" evidence="1">
    <location>
        <begin position="190"/>
        <end position="201"/>
    </location>
</feature>
<keyword evidence="3" id="KW-1185">Reference proteome</keyword>
<evidence type="ECO:0000313" key="2">
    <source>
        <dbReference type="EMBL" id="EIE21481.1"/>
    </source>
</evidence>
<evidence type="ECO:0000313" key="3">
    <source>
        <dbReference type="Proteomes" id="UP000007264"/>
    </source>
</evidence>
<dbReference type="KEGG" id="csl:COCSUDRAFT_56695"/>
<feature type="compositionally biased region" description="Basic and acidic residues" evidence="1">
    <location>
        <begin position="73"/>
        <end position="83"/>
    </location>
</feature>
<protein>
    <submittedName>
        <fullName evidence="2">Uncharacterized protein</fullName>
    </submittedName>
</protein>
<dbReference type="AlphaFoldDB" id="I0YSW2"/>
<dbReference type="STRING" id="574566.I0YSW2"/>
<dbReference type="RefSeq" id="XP_005646025.1">
    <property type="nucleotide sequence ID" value="XM_005645968.1"/>
</dbReference>